<accession>A0A8S1GYT7</accession>
<evidence type="ECO:0000256" key="2">
    <source>
        <dbReference type="SAM" id="Phobius"/>
    </source>
</evidence>
<dbReference type="OrthoDB" id="5819888at2759"/>
<feature type="compositionally biased region" description="Basic and acidic residues" evidence="1">
    <location>
        <begin position="182"/>
        <end position="202"/>
    </location>
</feature>
<keyword evidence="2" id="KW-0812">Transmembrane</keyword>
<comment type="caution">
    <text evidence="3">The sequence shown here is derived from an EMBL/GenBank/DDBJ whole genome shotgun (WGS) entry which is preliminary data.</text>
</comment>
<sequence length="221" mass="25575">MLANSAKSQKFSVDVSDPMTMIFAFTVSNPIFWSLLILVSFSIASLVITCKLYNATRYELNNRLDFAVWKIDQLSERVRIQEPNLNLIEQVSKKLKLRFDEVNDATKRIELLMDGSRMQTMGETHLLREHLENEKKAREANEKLAVTELLGQDRLPETREKLTEEKPLDLRQITKRVILETKDLVKMEKPSSDKKDKKDLPKNRSLSLQLRKTQPSSLGDD</sequence>
<reference evidence="3" key="1">
    <citation type="submission" date="2020-10" db="EMBL/GenBank/DDBJ databases">
        <authorList>
            <person name="Kikuchi T."/>
        </authorList>
    </citation>
    <scope>NUCLEOTIDE SEQUENCE</scope>
    <source>
        <strain evidence="3">NKZ352</strain>
    </source>
</reference>
<proteinExistence type="predicted"/>
<dbReference type="Proteomes" id="UP000835052">
    <property type="component" value="Unassembled WGS sequence"/>
</dbReference>
<name>A0A8S1GYT7_9PELO</name>
<keyword evidence="4" id="KW-1185">Reference proteome</keyword>
<keyword evidence="2" id="KW-0472">Membrane</keyword>
<keyword evidence="2" id="KW-1133">Transmembrane helix</keyword>
<feature type="region of interest" description="Disordered" evidence="1">
    <location>
        <begin position="182"/>
        <end position="221"/>
    </location>
</feature>
<gene>
    <name evidence="3" type="ORF">CAUJ_LOCUS3547</name>
</gene>
<organism evidence="3 4">
    <name type="scientific">Caenorhabditis auriculariae</name>
    <dbReference type="NCBI Taxonomy" id="2777116"/>
    <lineage>
        <taxon>Eukaryota</taxon>
        <taxon>Metazoa</taxon>
        <taxon>Ecdysozoa</taxon>
        <taxon>Nematoda</taxon>
        <taxon>Chromadorea</taxon>
        <taxon>Rhabditida</taxon>
        <taxon>Rhabditina</taxon>
        <taxon>Rhabditomorpha</taxon>
        <taxon>Rhabditoidea</taxon>
        <taxon>Rhabditidae</taxon>
        <taxon>Peloderinae</taxon>
        <taxon>Caenorhabditis</taxon>
    </lineage>
</organism>
<protein>
    <submittedName>
        <fullName evidence="3">Uncharacterized protein</fullName>
    </submittedName>
</protein>
<feature type="transmembrane region" description="Helical" evidence="2">
    <location>
        <begin position="31"/>
        <end position="53"/>
    </location>
</feature>
<evidence type="ECO:0000313" key="4">
    <source>
        <dbReference type="Proteomes" id="UP000835052"/>
    </source>
</evidence>
<dbReference type="AlphaFoldDB" id="A0A8S1GYT7"/>
<evidence type="ECO:0000313" key="3">
    <source>
        <dbReference type="EMBL" id="CAD6187628.1"/>
    </source>
</evidence>
<dbReference type="EMBL" id="CAJGYM010000007">
    <property type="protein sequence ID" value="CAD6187628.1"/>
    <property type="molecule type" value="Genomic_DNA"/>
</dbReference>
<evidence type="ECO:0000256" key="1">
    <source>
        <dbReference type="SAM" id="MobiDB-lite"/>
    </source>
</evidence>
<feature type="compositionally biased region" description="Polar residues" evidence="1">
    <location>
        <begin position="204"/>
        <end position="221"/>
    </location>
</feature>